<dbReference type="GO" id="GO:0007165">
    <property type="term" value="P:signal transduction"/>
    <property type="evidence" value="ECO:0007669"/>
    <property type="project" value="TreeGrafter"/>
</dbReference>
<gene>
    <name evidence="8" type="ORF">MED92_01916</name>
</gene>
<dbReference type="InterPro" id="IPR004447">
    <property type="entry name" value="Peptidase_S41A"/>
</dbReference>
<evidence type="ECO:0000259" key="7">
    <source>
        <dbReference type="PROSITE" id="PS50106"/>
    </source>
</evidence>
<dbReference type="InterPro" id="IPR005151">
    <property type="entry name" value="Tail-specific_protease"/>
</dbReference>
<evidence type="ECO:0000313" key="8">
    <source>
        <dbReference type="EMBL" id="EAR60916.1"/>
    </source>
</evidence>
<evidence type="ECO:0000256" key="2">
    <source>
        <dbReference type="ARBA" id="ARBA00022670"/>
    </source>
</evidence>
<dbReference type="GO" id="GO:0030288">
    <property type="term" value="C:outer membrane-bounded periplasmic space"/>
    <property type="evidence" value="ECO:0007669"/>
    <property type="project" value="TreeGrafter"/>
</dbReference>
<name>A0A7U8C551_NEPCE</name>
<dbReference type="PANTHER" id="PTHR32060">
    <property type="entry name" value="TAIL-SPECIFIC PROTEASE"/>
    <property type="match status" value="1"/>
</dbReference>
<dbReference type="InterPro" id="IPR029045">
    <property type="entry name" value="ClpP/crotonase-like_dom_sf"/>
</dbReference>
<dbReference type="OrthoDB" id="9812068at2"/>
<dbReference type="PROSITE" id="PS50106">
    <property type="entry name" value="PDZ"/>
    <property type="match status" value="1"/>
</dbReference>
<evidence type="ECO:0000256" key="5">
    <source>
        <dbReference type="RuleBase" id="RU004404"/>
    </source>
</evidence>
<keyword evidence="2 5" id="KW-0645">Protease</keyword>
<dbReference type="GO" id="GO:0004175">
    <property type="term" value="F:endopeptidase activity"/>
    <property type="evidence" value="ECO:0007669"/>
    <property type="project" value="TreeGrafter"/>
</dbReference>
<dbReference type="InterPro" id="IPR001478">
    <property type="entry name" value="PDZ"/>
</dbReference>
<proteinExistence type="inferred from homology"/>
<dbReference type="GO" id="GO:0008236">
    <property type="term" value="F:serine-type peptidase activity"/>
    <property type="evidence" value="ECO:0007669"/>
    <property type="project" value="UniProtKB-KW"/>
</dbReference>
<dbReference type="EMBL" id="AAOW01000012">
    <property type="protein sequence ID" value="EAR60916.1"/>
    <property type="molecule type" value="Genomic_DNA"/>
</dbReference>
<dbReference type="InterPro" id="IPR040573">
    <property type="entry name" value="TSP_N"/>
</dbReference>
<comment type="similarity">
    <text evidence="1 5">Belongs to the peptidase S41A family.</text>
</comment>
<sequence>MHRSLLKPLVITAFSFLIPVTANALVAKLESEPVHKQTLLEITQSLKHGHYNNLNLNDQLSSKVFEQYLKDLDPSRSYFYKSDIDEFETYRNVFDDRIKAGNLEEAYIIFNRFQQRLEDRLSFTLDELNNNKAFDYAVDEHLDTDRENAPWIESEQEMNELWDKRLKSALLNLKLAGKDNKEAVDVLIKRYTNQLNRAKQVNSEDVFQTFTNAFTKQYDPHTQYFSPRKSENFKINMSLSLEGIGAVLKSENEFTQIVRLVPAGPAEKTGQLKATDIILGVGQGEEGEIEDVVGWRLDDVVQLIRGPKGTTVRLEVKSSERDDIPSKIVKITRNKVKLEEQSAQKRIIEVEHLGRPFKLGVIEIPAFYIDFAALQRGDENYKSTSRDVEKLIGELAEEQIDGLIVDLRNNGGGSLREANDTVGLFIKHGPTVQVKDSTGRVEVLRDRDSKVAYSGPLAVLVNRLSASASEIFAGAVQDYNRGIVIGGQTFGKGTVQTLLPLNHGQLKLTHAKFYRISGESTQNKGVHPDIYFPTLYDPEIIGESALDQALSWDKVRSAPHGTYPSIKRFLKQIDTRYQSRTMTNPDFIFMKEQVEHLNEARKESSQIPLMESALKAERDKAEQWQIDAENRRREKKQLPKIDKISDLEEELEKDALGRPINPESEAMLVESGRILLDAVFMQLQYSANETLPEIEQNK</sequence>
<dbReference type="RefSeq" id="WP_007022402.1">
    <property type="nucleotide sequence ID" value="NZ_CH724127.1"/>
</dbReference>
<dbReference type="AlphaFoldDB" id="A0A7U8C551"/>
<dbReference type="Pfam" id="PF03572">
    <property type="entry name" value="Peptidase_S41"/>
    <property type="match status" value="1"/>
</dbReference>
<comment type="caution">
    <text evidence="8">The sequence shown here is derived from an EMBL/GenBank/DDBJ whole genome shotgun (WGS) entry which is preliminary data.</text>
</comment>
<protein>
    <submittedName>
        <fullName evidence="8">Periplasmic tail-specific protease</fullName>
    </submittedName>
</protein>
<keyword evidence="6" id="KW-0732">Signal</keyword>
<dbReference type="CDD" id="cd06782">
    <property type="entry name" value="cpPDZ_CPP-like"/>
    <property type="match status" value="1"/>
</dbReference>
<dbReference type="InterPro" id="IPR036034">
    <property type="entry name" value="PDZ_sf"/>
</dbReference>
<organism evidence="8 9">
    <name type="scientific">Neptuniibacter caesariensis</name>
    <dbReference type="NCBI Taxonomy" id="207954"/>
    <lineage>
        <taxon>Bacteria</taxon>
        <taxon>Pseudomonadati</taxon>
        <taxon>Pseudomonadota</taxon>
        <taxon>Gammaproteobacteria</taxon>
        <taxon>Oceanospirillales</taxon>
        <taxon>Oceanospirillaceae</taxon>
        <taxon>Neptuniibacter</taxon>
    </lineage>
</organism>
<dbReference type="Proteomes" id="UP000002171">
    <property type="component" value="Unassembled WGS sequence"/>
</dbReference>
<keyword evidence="4 5" id="KW-0720">Serine protease</keyword>
<dbReference type="Pfam" id="PF00595">
    <property type="entry name" value="PDZ"/>
    <property type="match status" value="1"/>
</dbReference>
<dbReference type="PANTHER" id="PTHR32060:SF22">
    <property type="entry name" value="CARBOXYL-TERMINAL-PROCESSING PEPTIDASE 3, CHLOROPLASTIC"/>
    <property type="match status" value="1"/>
</dbReference>
<dbReference type="GO" id="GO:0006508">
    <property type="term" value="P:proteolysis"/>
    <property type="evidence" value="ECO:0007669"/>
    <property type="project" value="UniProtKB-KW"/>
</dbReference>
<dbReference type="FunFam" id="3.90.226.10:FF:000090">
    <property type="entry name" value="Tail-specific protease"/>
    <property type="match status" value="1"/>
</dbReference>
<dbReference type="Gene3D" id="2.30.42.10">
    <property type="match status" value="1"/>
</dbReference>
<dbReference type="InterPro" id="IPR020992">
    <property type="entry name" value="Tail_Prtase_C"/>
</dbReference>
<dbReference type="SMART" id="SM00228">
    <property type="entry name" value="PDZ"/>
    <property type="match status" value="1"/>
</dbReference>
<evidence type="ECO:0000256" key="4">
    <source>
        <dbReference type="ARBA" id="ARBA00022825"/>
    </source>
</evidence>
<evidence type="ECO:0000256" key="6">
    <source>
        <dbReference type="SAM" id="SignalP"/>
    </source>
</evidence>
<dbReference type="NCBIfam" id="TIGR00225">
    <property type="entry name" value="prc"/>
    <property type="match status" value="1"/>
</dbReference>
<keyword evidence="3 5" id="KW-0378">Hydrolase</keyword>
<feature type="chain" id="PRO_5031192567" evidence="6">
    <location>
        <begin position="25"/>
        <end position="698"/>
    </location>
</feature>
<evidence type="ECO:0000256" key="1">
    <source>
        <dbReference type="ARBA" id="ARBA00009179"/>
    </source>
</evidence>
<accession>A0A7U8C551</accession>
<dbReference type="SUPFAM" id="SSF52096">
    <property type="entry name" value="ClpP/crotonase"/>
    <property type="match status" value="1"/>
</dbReference>
<evidence type="ECO:0000313" key="9">
    <source>
        <dbReference type="Proteomes" id="UP000002171"/>
    </source>
</evidence>
<dbReference type="CDD" id="cd07560">
    <property type="entry name" value="Peptidase_S41_CPP"/>
    <property type="match status" value="1"/>
</dbReference>
<dbReference type="SUPFAM" id="SSF50156">
    <property type="entry name" value="PDZ domain-like"/>
    <property type="match status" value="1"/>
</dbReference>
<evidence type="ECO:0000256" key="3">
    <source>
        <dbReference type="ARBA" id="ARBA00022801"/>
    </source>
</evidence>
<dbReference type="Pfam" id="PF11818">
    <property type="entry name" value="DUF3340"/>
    <property type="match status" value="1"/>
</dbReference>
<feature type="signal peptide" evidence="6">
    <location>
        <begin position="1"/>
        <end position="24"/>
    </location>
</feature>
<keyword evidence="9" id="KW-1185">Reference proteome</keyword>
<dbReference type="Pfam" id="PF17804">
    <property type="entry name" value="TSP_NTD"/>
    <property type="match status" value="1"/>
</dbReference>
<dbReference type="Gene3D" id="3.90.226.10">
    <property type="entry name" value="2-enoyl-CoA Hydratase, Chain A, domain 1"/>
    <property type="match status" value="1"/>
</dbReference>
<reference evidence="8 9" key="1">
    <citation type="submission" date="2006-02" db="EMBL/GenBank/DDBJ databases">
        <authorList>
            <person name="Pinhassi J."/>
            <person name="Pedros-Alio C."/>
            <person name="Ferriera S."/>
            <person name="Johnson J."/>
            <person name="Kravitz S."/>
            <person name="Halpern A."/>
            <person name="Remington K."/>
            <person name="Beeson K."/>
            <person name="Tran B."/>
            <person name="Rogers Y.-H."/>
            <person name="Friedman R."/>
            <person name="Venter J.C."/>
        </authorList>
    </citation>
    <scope>NUCLEOTIDE SEQUENCE [LARGE SCALE GENOMIC DNA]</scope>
    <source>
        <strain evidence="8 9">MED92</strain>
    </source>
</reference>
<dbReference type="SMART" id="SM00245">
    <property type="entry name" value="TSPc"/>
    <property type="match status" value="1"/>
</dbReference>
<feature type="domain" description="PDZ" evidence="7">
    <location>
        <begin position="234"/>
        <end position="305"/>
    </location>
</feature>